<dbReference type="OrthoDB" id="3697935at2"/>
<feature type="region of interest" description="Disordered" evidence="1">
    <location>
        <begin position="51"/>
        <end position="82"/>
    </location>
</feature>
<evidence type="ECO:0000313" key="3">
    <source>
        <dbReference type="Proteomes" id="UP000199213"/>
    </source>
</evidence>
<evidence type="ECO:0000256" key="1">
    <source>
        <dbReference type="SAM" id="MobiDB-lite"/>
    </source>
</evidence>
<feature type="compositionally biased region" description="Basic and acidic residues" evidence="1">
    <location>
        <begin position="52"/>
        <end position="61"/>
    </location>
</feature>
<gene>
    <name evidence="2" type="ORF">SAMN04487820_108186</name>
</gene>
<dbReference type="RefSeq" id="WP_092629038.1">
    <property type="nucleotide sequence ID" value="NZ_FNFM01000008.1"/>
</dbReference>
<accession>A0A1G9C8X8</accession>
<dbReference type="Proteomes" id="UP000199213">
    <property type="component" value="Unassembled WGS sequence"/>
</dbReference>
<sequence length="82" mass="9128">MSSDHIRLAGFLRLCQWHCDEAAFAMGGGRFGTDRCRELAEELSETSIALRRYADSRDRPPKSALPEGYGAENRIVEGDPDV</sequence>
<name>A0A1G9C8X8_ACTMZ</name>
<protein>
    <submittedName>
        <fullName evidence="2">Uncharacterized protein</fullName>
    </submittedName>
</protein>
<keyword evidence="3" id="KW-1185">Reference proteome</keyword>
<organism evidence="2 3">
    <name type="scientific">Actinopolyspora mzabensis</name>
    <dbReference type="NCBI Taxonomy" id="995066"/>
    <lineage>
        <taxon>Bacteria</taxon>
        <taxon>Bacillati</taxon>
        <taxon>Actinomycetota</taxon>
        <taxon>Actinomycetes</taxon>
        <taxon>Actinopolysporales</taxon>
        <taxon>Actinopolysporaceae</taxon>
        <taxon>Actinopolyspora</taxon>
    </lineage>
</organism>
<dbReference type="AlphaFoldDB" id="A0A1G9C8X8"/>
<evidence type="ECO:0000313" key="2">
    <source>
        <dbReference type="EMBL" id="SDK48118.1"/>
    </source>
</evidence>
<dbReference type="EMBL" id="FNFM01000008">
    <property type="protein sequence ID" value="SDK48118.1"/>
    <property type="molecule type" value="Genomic_DNA"/>
</dbReference>
<proteinExistence type="predicted"/>
<reference evidence="3" key="1">
    <citation type="submission" date="2016-10" db="EMBL/GenBank/DDBJ databases">
        <authorList>
            <person name="Varghese N."/>
            <person name="Submissions S."/>
        </authorList>
    </citation>
    <scope>NUCLEOTIDE SEQUENCE [LARGE SCALE GENOMIC DNA]</scope>
    <source>
        <strain evidence="3">DSM 45460</strain>
    </source>
</reference>